<feature type="region of interest" description="Disordered" evidence="6">
    <location>
        <begin position="195"/>
        <end position="219"/>
    </location>
</feature>
<evidence type="ECO:0000313" key="9">
    <source>
        <dbReference type="Proteomes" id="UP001190700"/>
    </source>
</evidence>
<dbReference type="GO" id="GO:0005886">
    <property type="term" value="C:plasma membrane"/>
    <property type="evidence" value="ECO:0007669"/>
    <property type="project" value="TreeGrafter"/>
</dbReference>
<keyword evidence="4 7" id="KW-1133">Transmembrane helix</keyword>
<keyword evidence="3 7" id="KW-0812">Transmembrane</keyword>
<gene>
    <name evidence="8" type="ORF">CYMTET_36692</name>
</gene>
<dbReference type="GO" id="GO:0071578">
    <property type="term" value="P:zinc ion import across plasma membrane"/>
    <property type="evidence" value="ECO:0007669"/>
    <property type="project" value="TreeGrafter"/>
</dbReference>
<protein>
    <submittedName>
        <fullName evidence="8">Uncharacterized protein</fullName>
    </submittedName>
</protein>
<comment type="subcellular location">
    <subcellularLocation>
        <location evidence="1">Membrane</location>
        <topology evidence="1">Multi-pass membrane protein</topology>
    </subcellularLocation>
</comment>
<dbReference type="EMBL" id="LGRX02024191">
    <property type="protein sequence ID" value="KAK3254079.1"/>
    <property type="molecule type" value="Genomic_DNA"/>
</dbReference>
<evidence type="ECO:0000256" key="1">
    <source>
        <dbReference type="ARBA" id="ARBA00004141"/>
    </source>
</evidence>
<feature type="transmembrane region" description="Helical" evidence="7">
    <location>
        <begin position="258"/>
        <end position="277"/>
    </location>
</feature>
<accession>A0AAE0F771</accession>
<dbReference type="InterPro" id="IPR003689">
    <property type="entry name" value="ZIP"/>
</dbReference>
<dbReference type="GO" id="GO:0140410">
    <property type="term" value="F:monoatomic cation:bicarbonate symporter activity"/>
    <property type="evidence" value="ECO:0007669"/>
    <property type="project" value="TreeGrafter"/>
</dbReference>
<evidence type="ECO:0000256" key="5">
    <source>
        <dbReference type="ARBA" id="ARBA00023136"/>
    </source>
</evidence>
<dbReference type="Pfam" id="PF02535">
    <property type="entry name" value="Zip"/>
    <property type="match status" value="1"/>
</dbReference>
<comment type="caution">
    <text evidence="8">The sequence shown here is derived from an EMBL/GenBank/DDBJ whole genome shotgun (WGS) entry which is preliminary data.</text>
</comment>
<dbReference type="AlphaFoldDB" id="A0AAE0F771"/>
<dbReference type="GO" id="GO:0005385">
    <property type="term" value="F:zinc ion transmembrane transporter activity"/>
    <property type="evidence" value="ECO:0007669"/>
    <property type="project" value="TreeGrafter"/>
</dbReference>
<evidence type="ECO:0000256" key="4">
    <source>
        <dbReference type="ARBA" id="ARBA00022989"/>
    </source>
</evidence>
<evidence type="ECO:0000256" key="2">
    <source>
        <dbReference type="ARBA" id="ARBA00006939"/>
    </source>
</evidence>
<name>A0AAE0F771_9CHLO</name>
<evidence type="ECO:0000256" key="6">
    <source>
        <dbReference type="SAM" id="MobiDB-lite"/>
    </source>
</evidence>
<keyword evidence="9" id="KW-1185">Reference proteome</keyword>
<feature type="transmembrane region" description="Helical" evidence="7">
    <location>
        <begin position="227"/>
        <end position="251"/>
    </location>
</feature>
<proteinExistence type="inferred from homology"/>
<dbReference type="InterPro" id="IPR050799">
    <property type="entry name" value="ZIP_Transporter"/>
</dbReference>
<dbReference type="Proteomes" id="UP001190700">
    <property type="component" value="Unassembled WGS sequence"/>
</dbReference>
<dbReference type="PANTHER" id="PTHR12191">
    <property type="entry name" value="SOLUTE CARRIER FAMILY 39"/>
    <property type="match status" value="1"/>
</dbReference>
<organism evidence="8 9">
    <name type="scientific">Cymbomonas tetramitiformis</name>
    <dbReference type="NCBI Taxonomy" id="36881"/>
    <lineage>
        <taxon>Eukaryota</taxon>
        <taxon>Viridiplantae</taxon>
        <taxon>Chlorophyta</taxon>
        <taxon>Pyramimonadophyceae</taxon>
        <taxon>Pyramimonadales</taxon>
        <taxon>Pyramimonadaceae</taxon>
        <taxon>Cymbomonas</taxon>
    </lineage>
</organism>
<dbReference type="PANTHER" id="PTHR12191:SF37">
    <property type="entry name" value="ZINC TRANSPORTER FOI"/>
    <property type="match status" value="1"/>
</dbReference>
<comment type="similarity">
    <text evidence="2">Belongs to the ZIP transporter (TC 2.A.5) family.</text>
</comment>
<feature type="region of interest" description="Disordered" evidence="6">
    <location>
        <begin position="1"/>
        <end position="64"/>
    </location>
</feature>
<feature type="transmembrane region" description="Helical" evidence="7">
    <location>
        <begin position="525"/>
        <end position="544"/>
    </location>
</feature>
<evidence type="ECO:0000256" key="3">
    <source>
        <dbReference type="ARBA" id="ARBA00022692"/>
    </source>
</evidence>
<feature type="transmembrane region" description="Helical" evidence="7">
    <location>
        <begin position="466"/>
        <end position="485"/>
    </location>
</feature>
<feature type="transmembrane region" description="Helical" evidence="7">
    <location>
        <begin position="297"/>
        <end position="315"/>
    </location>
</feature>
<sequence length="560" mass="60435">MAHDDHAHEEEADGHDDHAHEEEADGHDDHAHEEEADGHDDHAHEEADGHDDHGHDDHGHDHAHGTGAGWEWAGAFRVTAGMYTYVAYKNSGIYGHGDSSMRLYFAFSDHLDGEKAIESLELAAQIAFSECAYTIDAHANNVSMVLEEPKVNSTAYMLHFDTQSPMSLWKLSFETTEEATVVLFFAHSPHEFEGSSHYLQDSEGNDVEASAEMPKEEGPQADWERTLAATFLVAFISLAGLLTAVPALSAVTTASIPYLSAFAGGTLLATAFFLLFGEAMEYIKTEWPKETDSVWRWGTVIMAGYTTCVLFDLIARIVSSRRISCLSGDKGAPEGAKKGAEPMAPVEPTVIVGVCDVPTGIARPHAETAEDLESGEPVVSAGFSWASFTDLSKAQPLAVHIIFGDFFHNLADGFLIAAAFKSCSASTGWTVTYATLAHEFVQELADFFVLITTGNLTHAQAAVGNFISQMGVVFGGIIMCSVDVTEEELGYVLGFGGGVYLYVALTECVPRFLHSTEVMSSWKSCVIGVFAFLLGMVALGLILLDHEHCAAGDSHEGHGH</sequence>
<evidence type="ECO:0000256" key="7">
    <source>
        <dbReference type="SAM" id="Phobius"/>
    </source>
</evidence>
<feature type="transmembrane region" description="Helical" evidence="7">
    <location>
        <begin position="491"/>
        <end position="513"/>
    </location>
</feature>
<reference evidence="8 9" key="1">
    <citation type="journal article" date="2015" name="Genome Biol. Evol.">
        <title>Comparative Genomics of a Bacterivorous Green Alga Reveals Evolutionary Causalities and Consequences of Phago-Mixotrophic Mode of Nutrition.</title>
        <authorList>
            <person name="Burns J.A."/>
            <person name="Paasch A."/>
            <person name="Narechania A."/>
            <person name="Kim E."/>
        </authorList>
    </citation>
    <scope>NUCLEOTIDE SEQUENCE [LARGE SCALE GENOMIC DNA]</scope>
    <source>
        <strain evidence="8 9">PLY_AMNH</strain>
    </source>
</reference>
<keyword evidence="5 7" id="KW-0472">Membrane</keyword>
<dbReference type="GO" id="GO:0030003">
    <property type="term" value="P:intracellular monoatomic cation homeostasis"/>
    <property type="evidence" value="ECO:0007669"/>
    <property type="project" value="TreeGrafter"/>
</dbReference>
<evidence type="ECO:0000313" key="8">
    <source>
        <dbReference type="EMBL" id="KAK3254079.1"/>
    </source>
</evidence>